<accession>A0A562LID4</accession>
<protein>
    <submittedName>
        <fullName evidence="7">CUB-like protein</fullName>
    </submittedName>
</protein>
<dbReference type="SUPFAM" id="SSF49785">
    <property type="entry name" value="Galactose-binding domain-like"/>
    <property type="match status" value="1"/>
</dbReference>
<gene>
    <name evidence="7" type="ORF">IP98_02963</name>
</gene>
<evidence type="ECO:0000256" key="2">
    <source>
        <dbReference type="ARBA" id="ARBA00022801"/>
    </source>
</evidence>
<dbReference type="Gene3D" id="2.60.120.290">
    <property type="entry name" value="Spermadhesin, CUB domain"/>
    <property type="match status" value="1"/>
</dbReference>
<dbReference type="SUPFAM" id="SSF49854">
    <property type="entry name" value="Spermadhesin, CUB domain"/>
    <property type="match status" value="1"/>
</dbReference>
<dbReference type="SUPFAM" id="SSF49299">
    <property type="entry name" value="PKD domain"/>
    <property type="match status" value="1"/>
</dbReference>
<dbReference type="Pfam" id="PF18911">
    <property type="entry name" value="PKD_4"/>
    <property type="match status" value="1"/>
</dbReference>
<dbReference type="Pfam" id="PF01483">
    <property type="entry name" value="P_proprotein"/>
    <property type="match status" value="1"/>
</dbReference>
<keyword evidence="2" id="KW-0378">Hydrolase</keyword>
<evidence type="ECO:0000313" key="7">
    <source>
        <dbReference type="EMBL" id="TWI07382.1"/>
    </source>
</evidence>
<dbReference type="Pfam" id="PF00431">
    <property type="entry name" value="CUB"/>
    <property type="match status" value="1"/>
</dbReference>
<evidence type="ECO:0000259" key="5">
    <source>
        <dbReference type="PROSITE" id="PS50093"/>
    </source>
</evidence>
<dbReference type="RefSeq" id="WP_144680593.1">
    <property type="nucleotide sequence ID" value="NZ_VLKQ01000029.1"/>
</dbReference>
<keyword evidence="8" id="KW-1185">Reference proteome</keyword>
<dbReference type="InterPro" id="IPR035914">
    <property type="entry name" value="Sperma_CUB_dom_sf"/>
</dbReference>
<dbReference type="InterPro" id="IPR002884">
    <property type="entry name" value="P_dom"/>
</dbReference>
<dbReference type="InterPro" id="IPR000859">
    <property type="entry name" value="CUB_dom"/>
</dbReference>
<dbReference type="InterPro" id="IPR000601">
    <property type="entry name" value="PKD_dom"/>
</dbReference>
<evidence type="ECO:0000259" key="6">
    <source>
        <dbReference type="PROSITE" id="PS51829"/>
    </source>
</evidence>
<feature type="domain" description="PKD" evidence="5">
    <location>
        <begin position="168"/>
        <end position="220"/>
    </location>
</feature>
<dbReference type="PROSITE" id="PS51829">
    <property type="entry name" value="P_HOMO_B"/>
    <property type="match status" value="1"/>
</dbReference>
<dbReference type="InterPro" id="IPR022409">
    <property type="entry name" value="PKD/Chitinase_dom"/>
</dbReference>
<dbReference type="InterPro" id="IPR035986">
    <property type="entry name" value="PKD_dom_sf"/>
</dbReference>
<evidence type="ECO:0000256" key="4">
    <source>
        <dbReference type="SAM" id="SignalP"/>
    </source>
</evidence>
<dbReference type="CDD" id="cd00041">
    <property type="entry name" value="CUB"/>
    <property type="match status" value="1"/>
</dbReference>
<keyword evidence="1" id="KW-0645">Protease</keyword>
<dbReference type="PROSITE" id="PS50093">
    <property type="entry name" value="PKD"/>
    <property type="match status" value="1"/>
</dbReference>
<dbReference type="GO" id="GO:0006508">
    <property type="term" value="P:proteolysis"/>
    <property type="evidence" value="ECO:0007669"/>
    <property type="project" value="UniProtKB-KW"/>
</dbReference>
<keyword evidence="3" id="KW-1015">Disulfide bond</keyword>
<dbReference type="Proteomes" id="UP000319848">
    <property type="component" value="Unassembled WGS sequence"/>
</dbReference>
<reference evidence="7 8" key="1">
    <citation type="journal article" date="2015" name="Stand. Genomic Sci.">
        <title>Genomic Encyclopedia of Bacterial and Archaeal Type Strains, Phase III: the genomes of soil and plant-associated and newly described type strains.</title>
        <authorList>
            <person name="Whitman W.B."/>
            <person name="Woyke T."/>
            <person name="Klenk H.P."/>
            <person name="Zhou Y."/>
            <person name="Lilburn T.G."/>
            <person name="Beck B.J."/>
            <person name="De Vos P."/>
            <person name="Vandamme P."/>
            <person name="Eisen J.A."/>
            <person name="Garrity G."/>
            <person name="Hugenholtz P."/>
            <person name="Kyrpides N.C."/>
        </authorList>
    </citation>
    <scope>NUCLEOTIDE SEQUENCE [LARGE SCALE GENOMIC DNA]</scope>
    <source>
        <strain evidence="7 8">CGMCC 1.7270</strain>
    </source>
</reference>
<organism evidence="7 8">
    <name type="scientific">Flavobacterium cauense R2A-7</name>
    <dbReference type="NCBI Taxonomy" id="1341154"/>
    <lineage>
        <taxon>Bacteria</taxon>
        <taxon>Pseudomonadati</taxon>
        <taxon>Bacteroidota</taxon>
        <taxon>Flavobacteriia</taxon>
        <taxon>Flavobacteriales</taxon>
        <taxon>Flavobacteriaceae</taxon>
        <taxon>Flavobacterium</taxon>
    </lineage>
</organism>
<feature type="non-terminal residue" evidence="7">
    <location>
        <position position="891"/>
    </location>
</feature>
<evidence type="ECO:0000256" key="3">
    <source>
        <dbReference type="ARBA" id="ARBA00023157"/>
    </source>
</evidence>
<dbReference type="AlphaFoldDB" id="A0A562LID4"/>
<dbReference type="Gene3D" id="2.60.120.260">
    <property type="entry name" value="Galactose-binding domain-like"/>
    <property type="match status" value="1"/>
</dbReference>
<keyword evidence="4" id="KW-0732">Signal</keyword>
<feature type="signal peptide" evidence="4">
    <location>
        <begin position="1"/>
        <end position="20"/>
    </location>
</feature>
<dbReference type="Gene3D" id="2.60.40.10">
    <property type="entry name" value="Immunoglobulins"/>
    <property type="match status" value="1"/>
</dbReference>
<evidence type="ECO:0000313" key="8">
    <source>
        <dbReference type="Proteomes" id="UP000319848"/>
    </source>
</evidence>
<dbReference type="InterPro" id="IPR008979">
    <property type="entry name" value="Galactose-bd-like_sf"/>
</dbReference>
<dbReference type="CDD" id="cd00146">
    <property type="entry name" value="PKD"/>
    <property type="match status" value="1"/>
</dbReference>
<evidence type="ECO:0000256" key="1">
    <source>
        <dbReference type="ARBA" id="ARBA00022670"/>
    </source>
</evidence>
<feature type="chain" id="PRO_5022177130" evidence="4">
    <location>
        <begin position="21"/>
        <end position="891"/>
    </location>
</feature>
<dbReference type="GO" id="GO:0004252">
    <property type="term" value="F:serine-type endopeptidase activity"/>
    <property type="evidence" value="ECO:0007669"/>
    <property type="project" value="InterPro"/>
</dbReference>
<dbReference type="EMBL" id="VLKQ01000029">
    <property type="protein sequence ID" value="TWI07382.1"/>
    <property type="molecule type" value="Genomic_DNA"/>
</dbReference>
<dbReference type="SMART" id="SM00089">
    <property type="entry name" value="PKD"/>
    <property type="match status" value="1"/>
</dbReference>
<dbReference type="InterPro" id="IPR013783">
    <property type="entry name" value="Ig-like_fold"/>
</dbReference>
<comment type="caution">
    <text evidence="7">The sequence shown here is derived from an EMBL/GenBank/DDBJ whole genome shotgun (WGS) entry which is preliminary data.</text>
</comment>
<feature type="domain" description="P/Homo B" evidence="6">
    <location>
        <begin position="277"/>
        <end position="479"/>
    </location>
</feature>
<name>A0A562LID4_9FLAO</name>
<proteinExistence type="predicted"/>
<sequence>MKNNYFLTLLFLLISSVVLGQTYTMANGANPTVSTCSGTFRDGGNNSDYAASQNSTITFCPSTPGDKVRITFTAFDTESGYDYLDVWHANAAGAPGTAADRFMGLPTVPFSITSTSPDGCLSFRFISDGSFQYAGWSATISCVTPCTPPVAALVDSSPVNICPSTSLTPGSSTVAFNASNSTTSSGSLVRYEWDWGDGTNNITATPNTTHTFPTTGGLYVVRLRVRNNNFSTDPLGCLSANSVTRTIRVMPEPLFTGTSASPVTVNCGNSVTLNGAAVSQTIIQSTPSVISGPINLPDGSGSSYNSTLDFSGLFTPGATISAGCYPTVTFDIEHSYTGDLDIILIAPTGESVILFDQHAPSSPGHFGACSDGATDGVPGCTATYSVVNSGGASWTNVASTTAAPPTTNGLCAYTGVCETGGSYYIPQTYTSTNPFTALNGAAMNGVWTLKVVDNISSDDGVLSNWSLTFPSSCYASLQTITPDLATATWTTSGSGPAVPAQTTTSTVVNNPGPSCPPPGPCVGNQLTNNVTIGPFPTAGSYVYSFTVTDEFGCQYRRNVTVNATCVCPTASISYTGSPFCTSAGSQAVTLTGTGVFTGGTYSSTVGLTINAATGAITPSTSTPGTYTVTYTIPAGGGCPITTATTSVTIAAPPTLAVTSTSPVCSGNNAVFNLTGTPNAIVTYNINGGASITTTLSGAGTSTITVPAVVVNTTFNGTSIATSGAPVVGNGLSAIGGNVPANATGAISALGAAASAANCASVDGTNTTLTITLQHTVPAGTSIIVSIARDTNAGVVTISDGTASTTFNAGPNDVLQQVTLVTGIATNTITITRTGGIVWIDGVQYTFTPPGCTATIAVSNTVTVTAVPTATISYATPFCTTVATAQAVTLTG</sequence>
<dbReference type="OrthoDB" id="9765926at2"/>